<dbReference type="Proteomes" id="UP000501690">
    <property type="component" value="Linkage Group LG2"/>
</dbReference>
<protein>
    <submittedName>
        <fullName evidence="2">Uncharacterized protein</fullName>
    </submittedName>
</protein>
<proteinExistence type="predicted"/>
<feature type="coiled-coil region" evidence="1">
    <location>
        <begin position="8"/>
        <end position="35"/>
    </location>
</feature>
<evidence type="ECO:0000256" key="1">
    <source>
        <dbReference type="SAM" id="Coils"/>
    </source>
</evidence>
<keyword evidence="3" id="KW-1185">Reference proteome</keyword>
<accession>A0A4D6L6G2</accession>
<evidence type="ECO:0000313" key="2">
    <source>
        <dbReference type="EMBL" id="QCD84014.1"/>
    </source>
</evidence>
<reference evidence="2 3" key="1">
    <citation type="submission" date="2019-04" db="EMBL/GenBank/DDBJ databases">
        <title>An improved genome assembly and genetic linkage map for asparagus bean, Vigna unguiculata ssp. sesquipedialis.</title>
        <authorList>
            <person name="Xia Q."/>
            <person name="Zhang R."/>
            <person name="Dong Y."/>
        </authorList>
    </citation>
    <scope>NUCLEOTIDE SEQUENCE [LARGE SCALE GENOMIC DNA]</scope>
    <source>
        <tissue evidence="2">Leaf</tissue>
    </source>
</reference>
<name>A0A4D6L6G2_VIGUN</name>
<organism evidence="2 3">
    <name type="scientific">Vigna unguiculata</name>
    <name type="common">Cowpea</name>
    <dbReference type="NCBI Taxonomy" id="3917"/>
    <lineage>
        <taxon>Eukaryota</taxon>
        <taxon>Viridiplantae</taxon>
        <taxon>Streptophyta</taxon>
        <taxon>Embryophyta</taxon>
        <taxon>Tracheophyta</taxon>
        <taxon>Spermatophyta</taxon>
        <taxon>Magnoliopsida</taxon>
        <taxon>eudicotyledons</taxon>
        <taxon>Gunneridae</taxon>
        <taxon>Pentapetalae</taxon>
        <taxon>rosids</taxon>
        <taxon>fabids</taxon>
        <taxon>Fabales</taxon>
        <taxon>Fabaceae</taxon>
        <taxon>Papilionoideae</taxon>
        <taxon>50 kb inversion clade</taxon>
        <taxon>NPAAA clade</taxon>
        <taxon>indigoferoid/millettioid clade</taxon>
        <taxon>Phaseoleae</taxon>
        <taxon>Vigna</taxon>
    </lineage>
</organism>
<keyword evidence="1" id="KW-0175">Coiled coil</keyword>
<gene>
    <name evidence="2" type="ORF">DEO72_LG2g4364</name>
</gene>
<dbReference type="EMBL" id="CP039346">
    <property type="protein sequence ID" value="QCD84014.1"/>
    <property type="molecule type" value="Genomic_DNA"/>
</dbReference>
<sequence length="81" mass="9071">MEELNPKILDYEVKMEGLTTRCQNLENEKEELANQVCVTLTQGFQMALDQVKVLCPDVDISGADITKEIVDGKLVEVADEE</sequence>
<evidence type="ECO:0000313" key="3">
    <source>
        <dbReference type="Proteomes" id="UP000501690"/>
    </source>
</evidence>
<dbReference type="AlphaFoldDB" id="A0A4D6L6G2"/>